<feature type="region of interest" description="Disordered" evidence="9">
    <location>
        <begin position="944"/>
        <end position="979"/>
    </location>
</feature>
<comment type="function">
    <text evidence="8">Regulatory subunit of the condensin complex, a complex required for conversion of interphase chromatin into mitotic-like condense chromosomes. The condensin complex probably introduces positive supercoils into relaxed DNA in the presence of type I topoisomerases and converts nicked DNA into positive knotted forms in the presence of type II topoisomerases.</text>
</comment>
<evidence type="ECO:0000313" key="13">
    <source>
        <dbReference type="EMBL" id="CAF3754136.1"/>
    </source>
</evidence>
<evidence type="ECO:0000256" key="1">
    <source>
        <dbReference type="ARBA" id="ARBA00004123"/>
    </source>
</evidence>
<dbReference type="GO" id="GO:0000779">
    <property type="term" value="C:condensed chromosome, centromeric region"/>
    <property type="evidence" value="ECO:0007669"/>
    <property type="project" value="TreeGrafter"/>
</dbReference>
<feature type="domain" description="Condensin complex subunit 1 N-terminal" evidence="11">
    <location>
        <begin position="80"/>
        <end position="238"/>
    </location>
</feature>
<dbReference type="PANTHER" id="PTHR14222">
    <property type="entry name" value="CONDENSIN"/>
    <property type="match status" value="1"/>
</dbReference>
<evidence type="ECO:0000256" key="2">
    <source>
        <dbReference type="ARBA" id="ARBA00004286"/>
    </source>
</evidence>
<comment type="subcellular location">
    <subcellularLocation>
        <location evidence="2">Chromosome</location>
    </subcellularLocation>
    <subcellularLocation>
        <location evidence="1">Nucleus</location>
    </subcellularLocation>
</comment>
<dbReference type="GO" id="GO:0042393">
    <property type="term" value="F:histone binding"/>
    <property type="evidence" value="ECO:0007669"/>
    <property type="project" value="TreeGrafter"/>
</dbReference>
<evidence type="ECO:0000313" key="12">
    <source>
        <dbReference type="EMBL" id="CAF0981601.1"/>
    </source>
</evidence>
<feature type="region of interest" description="Disordered" evidence="9">
    <location>
        <begin position="1343"/>
        <end position="1432"/>
    </location>
</feature>
<keyword evidence="5 8" id="KW-0498">Mitosis</keyword>
<dbReference type="GO" id="GO:0010032">
    <property type="term" value="P:meiotic chromosome condensation"/>
    <property type="evidence" value="ECO:0007669"/>
    <property type="project" value="TreeGrafter"/>
</dbReference>
<dbReference type="Proteomes" id="UP000663829">
    <property type="component" value="Unassembled WGS sequence"/>
</dbReference>
<name>A0A814FD20_9BILA</name>
<dbReference type="OrthoDB" id="436262at2759"/>
<evidence type="ECO:0000256" key="6">
    <source>
        <dbReference type="ARBA" id="ARBA00023242"/>
    </source>
</evidence>
<dbReference type="InterPro" id="IPR018247">
    <property type="entry name" value="EF_Hand_1_Ca_BS"/>
</dbReference>
<feature type="compositionally biased region" description="Polar residues" evidence="9">
    <location>
        <begin position="865"/>
        <end position="876"/>
    </location>
</feature>
<dbReference type="SUPFAM" id="SSF48371">
    <property type="entry name" value="ARM repeat"/>
    <property type="match status" value="2"/>
</dbReference>
<evidence type="ECO:0000259" key="11">
    <source>
        <dbReference type="Pfam" id="PF12922"/>
    </source>
</evidence>
<feature type="compositionally biased region" description="Basic residues" evidence="9">
    <location>
        <begin position="1407"/>
        <end position="1420"/>
    </location>
</feature>
<keyword evidence="8" id="KW-0226">DNA condensation</keyword>
<dbReference type="GO" id="GO:0000796">
    <property type="term" value="C:condensin complex"/>
    <property type="evidence" value="ECO:0007669"/>
    <property type="project" value="TreeGrafter"/>
</dbReference>
<feature type="region of interest" description="Disordered" evidence="9">
    <location>
        <begin position="463"/>
        <end position="500"/>
    </location>
</feature>
<reference evidence="12" key="1">
    <citation type="submission" date="2021-02" db="EMBL/GenBank/DDBJ databases">
        <authorList>
            <person name="Nowell W R."/>
        </authorList>
    </citation>
    <scope>NUCLEOTIDE SEQUENCE</scope>
</reference>
<feature type="compositionally biased region" description="Polar residues" evidence="9">
    <location>
        <begin position="1360"/>
        <end position="1369"/>
    </location>
</feature>
<evidence type="ECO:0000256" key="5">
    <source>
        <dbReference type="ARBA" id="ARBA00022776"/>
    </source>
</evidence>
<evidence type="ECO:0000256" key="3">
    <source>
        <dbReference type="ARBA" id="ARBA00022454"/>
    </source>
</evidence>
<dbReference type="GO" id="GO:0051301">
    <property type="term" value="P:cell division"/>
    <property type="evidence" value="ECO:0007669"/>
    <property type="project" value="UniProtKB-KW"/>
</dbReference>
<dbReference type="InterPro" id="IPR032682">
    <property type="entry name" value="Cnd1_C"/>
</dbReference>
<keyword evidence="7 8" id="KW-0131">Cell cycle</keyword>
<dbReference type="Pfam" id="PF12922">
    <property type="entry name" value="Cnd1_N"/>
    <property type="match status" value="1"/>
</dbReference>
<keyword evidence="6" id="KW-0539">Nucleus</keyword>
<dbReference type="GO" id="GO:0007076">
    <property type="term" value="P:mitotic chromosome condensation"/>
    <property type="evidence" value="ECO:0007669"/>
    <property type="project" value="InterPro"/>
</dbReference>
<dbReference type="EMBL" id="CAJOBC010002838">
    <property type="protein sequence ID" value="CAF3754136.1"/>
    <property type="molecule type" value="Genomic_DNA"/>
</dbReference>
<dbReference type="PANTHER" id="PTHR14222:SF2">
    <property type="entry name" value="CONDENSIN COMPLEX SUBUNIT 1"/>
    <property type="match status" value="1"/>
</dbReference>
<dbReference type="InterPro" id="IPR024324">
    <property type="entry name" value="Condensin_cplx_su1_N"/>
</dbReference>
<dbReference type="Pfam" id="PF12717">
    <property type="entry name" value="Cnd1"/>
    <property type="match status" value="1"/>
</dbReference>
<dbReference type="PIRSF" id="PIRSF017127">
    <property type="entry name" value="Condensin_D2"/>
    <property type="match status" value="1"/>
</dbReference>
<keyword evidence="4 8" id="KW-0132">Cell division</keyword>
<feature type="compositionally biased region" description="Acidic residues" evidence="9">
    <location>
        <begin position="472"/>
        <end position="481"/>
    </location>
</feature>
<evidence type="ECO:0000259" key="10">
    <source>
        <dbReference type="Pfam" id="PF12717"/>
    </source>
</evidence>
<feature type="compositionally biased region" description="Basic and acidic residues" evidence="9">
    <location>
        <begin position="482"/>
        <end position="500"/>
    </location>
</feature>
<feature type="compositionally biased region" description="Basic and acidic residues" evidence="9">
    <location>
        <begin position="944"/>
        <end position="954"/>
    </location>
</feature>
<dbReference type="Proteomes" id="UP000681722">
    <property type="component" value="Unassembled WGS sequence"/>
</dbReference>
<gene>
    <name evidence="12" type="ORF">GPM918_LOCUS12778</name>
    <name evidence="13" type="ORF">SRO942_LOCUS12778</name>
</gene>
<dbReference type="InterPro" id="IPR026971">
    <property type="entry name" value="CND1/NCAPD3"/>
</dbReference>
<dbReference type="PROSITE" id="PS00018">
    <property type="entry name" value="EF_HAND_1"/>
    <property type="match status" value="1"/>
</dbReference>
<evidence type="ECO:0000313" key="14">
    <source>
        <dbReference type="Proteomes" id="UP000663829"/>
    </source>
</evidence>
<dbReference type="InterPro" id="IPR016024">
    <property type="entry name" value="ARM-type_fold"/>
</dbReference>
<feature type="region of interest" description="Disordered" evidence="9">
    <location>
        <begin position="863"/>
        <end position="899"/>
    </location>
</feature>
<accession>A0A814FD20</accession>
<protein>
    <recommendedName>
        <fullName evidence="8">Condensin complex subunit 1</fullName>
    </recommendedName>
</protein>
<comment type="similarity">
    <text evidence="8">Belongs to the CND1 (condensin subunit 1) family.</text>
</comment>
<keyword evidence="3" id="KW-0158">Chromosome</keyword>
<organism evidence="12 14">
    <name type="scientific">Didymodactylos carnosus</name>
    <dbReference type="NCBI Taxonomy" id="1234261"/>
    <lineage>
        <taxon>Eukaryota</taxon>
        <taxon>Metazoa</taxon>
        <taxon>Spiralia</taxon>
        <taxon>Gnathifera</taxon>
        <taxon>Rotifera</taxon>
        <taxon>Eurotatoria</taxon>
        <taxon>Bdelloidea</taxon>
        <taxon>Philodinida</taxon>
        <taxon>Philodinidae</taxon>
        <taxon>Didymodactylos</taxon>
    </lineage>
</organism>
<feature type="compositionally biased region" description="Basic residues" evidence="9">
    <location>
        <begin position="960"/>
        <end position="969"/>
    </location>
</feature>
<keyword evidence="14" id="KW-1185">Reference proteome</keyword>
<evidence type="ECO:0000256" key="9">
    <source>
        <dbReference type="SAM" id="MobiDB-lite"/>
    </source>
</evidence>
<comment type="caution">
    <text evidence="12">The sequence shown here is derived from an EMBL/GenBank/DDBJ whole genome shotgun (WGS) entry which is preliminary data.</text>
</comment>
<dbReference type="EMBL" id="CAJNOQ010002838">
    <property type="protein sequence ID" value="CAF0981601.1"/>
    <property type="molecule type" value="Genomic_DNA"/>
</dbReference>
<evidence type="ECO:0000256" key="7">
    <source>
        <dbReference type="ARBA" id="ARBA00023306"/>
    </source>
</evidence>
<dbReference type="GO" id="GO:0005634">
    <property type="term" value="C:nucleus"/>
    <property type="evidence" value="ECO:0007669"/>
    <property type="project" value="UniProtKB-SubCell"/>
</dbReference>
<evidence type="ECO:0000256" key="8">
    <source>
        <dbReference type="PIRNR" id="PIRNR017127"/>
    </source>
</evidence>
<evidence type="ECO:0000256" key="4">
    <source>
        <dbReference type="ARBA" id="ARBA00022618"/>
    </source>
</evidence>
<dbReference type="InterPro" id="IPR007673">
    <property type="entry name" value="Condensin_cplx_su1"/>
</dbReference>
<feature type="domain" description="Condensin complex subunit 1 C-terminal" evidence="10">
    <location>
        <begin position="1097"/>
        <end position="1263"/>
    </location>
</feature>
<proteinExistence type="inferred from homology"/>
<sequence length="1432" mass="164304">MSSRQSETNRWSVFDIPNKFEDLKYQISSASYYVPNVLDLAEINTQLQSCARIREPNQILDYFPLFYSIAIEYGQVPSVSRHQAADALIRLTISEAAEVQRRLHLGLTGDERRLHLNIIKMLCCLLAEFTIRADSDNSQKVEELIPKTQKKGKKGDQSSDNFTNELLRDKCLKALGDVLRAHIRPLWEPSIIDEQFVKTVTKPCYNLLRKQDVHKNAVIKENFPLIIAIMVDKFGHARDASIQFIQAMRLYEHNNSLLLNALQALIKDYQDKGLANELLKEICETNFEASTDSSAFKSMATFITQIAELDPKIIRTHIDLLLDLLTVDVHHIRIAVLIAFAHVIDRELVPVDSLDDSAKKLRDELFRCLSDHVYDSNSYVRTNALQIWAGLIQGKKVPVKQLIQAFEFGLCRLRDAACPVRKEAVTLVMHVILSNPYFGIDVTHADLEEQRIKTEKELEELQKIVNEKDKSDDDDVDENEIDEKSKDTKKLVRRDDDDDDQKKEDAEFIILSSDEENDDNIVNDSRTSNNISQNQSYEMKDVDDIKVKIEKESGENAINQSIHEDLERVQIQQEIDKKKELIAIYKDSSIFLNYIGQANRKIVNLFSSSTIQDCKQAIEFFVSLRHYRQTIPELEQNLRDMFSLIYSNETSIKDAIIQAFIRVYFDIIGTVERVHVPLYQAKNIIRALKGATYAEELCFEEILKQLMKSNSGITDEFLKALWRFYQLQSNDDSDVISGKVLSFISTGNQISNKLNDIIEIAFVTKAKNLNFVHISCVLLQMIGTCRKTENGVRPKPYRLAKTHRLFELLSKIIVENFNVTSNDKWTPMLESAIDVIFKLADNPIKHVENIVKKLAAKAGLKLGKQNQQQSQTTNEVPSHVMDDFNDPILEPDHQSNPSQRTILTDISSLILTRFFNCLGKVAIGILYYIDCTMKEELLRRKDLKESGKTNEKQKQQSIKTKTKRGKNKRTRDMDGDEASMNETLNISMLTSIASKQNIVDEVDTEMDQVFGGAEAEDPVENEITSHIQTICEKNSLLMQYVELILHIISHQNVYNDELLQLSAIICLCKYMLLSVDLCDRQLHTIFHLLKNSSHENVRVTIVVLMNDFYLKYPLALASYSSDVYGCLRDRSVNVRLAALKTISNLILKEMVKPKGQISEIAMCIIDEHSQIASLAISFFMELSKRQHGDALFNILPDILGNLVGGGGENRNLSEEDFERIMEFLFKFIHKERHTESLSEKLCQRFHNADNDPRLWRDLAYIMSKLSYNERALKYLLDHYSWYADKLVDDKVYEYFNVILNCGKKLLTTKPELKVVIDELSLKIEQARTTNGILIAVQQAQKIKQKVNAGRGRGRGGRGGTTPSRAVRSTPQRKQQQRRKQKYSSSSSDEKENNQDTSEVDEKDFIHKTKKRTNPRTKVKKRVDSDDEDDNDF</sequence>